<evidence type="ECO:0000313" key="2">
    <source>
        <dbReference type="EMBL" id="CAB4749767.1"/>
    </source>
</evidence>
<gene>
    <name evidence="1" type="ORF">UFOPK1358_02100</name>
    <name evidence="2" type="ORF">UFOPK2766_01582</name>
</gene>
<name>A0A6J6D7X7_9ZZZZ</name>
<sequence length="69" mass="7007">MFARPADARPAASGKLALPTHALLNKGMLVAGAATVTQQLKLSAQVVLHPLFDLGAELGLAGGAMWSSP</sequence>
<organism evidence="1">
    <name type="scientific">freshwater metagenome</name>
    <dbReference type="NCBI Taxonomy" id="449393"/>
    <lineage>
        <taxon>unclassified sequences</taxon>
        <taxon>metagenomes</taxon>
        <taxon>ecological metagenomes</taxon>
    </lineage>
</organism>
<reference evidence="1" key="1">
    <citation type="submission" date="2020-05" db="EMBL/GenBank/DDBJ databases">
        <authorList>
            <person name="Chiriac C."/>
            <person name="Salcher M."/>
            <person name="Ghai R."/>
            <person name="Kavagutti S V."/>
        </authorList>
    </citation>
    <scope>NUCLEOTIDE SEQUENCE</scope>
</reference>
<dbReference type="EMBL" id="CAEZYU010000079">
    <property type="protein sequence ID" value="CAB4749767.1"/>
    <property type="molecule type" value="Genomic_DNA"/>
</dbReference>
<evidence type="ECO:0000313" key="1">
    <source>
        <dbReference type="EMBL" id="CAB4558889.1"/>
    </source>
</evidence>
<accession>A0A6J6D7X7</accession>
<proteinExistence type="predicted"/>
<protein>
    <submittedName>
        <fullName evidence="1">Unannotated protein</fullName>
    </submittedName>
</protein>
<dbReference type="EMBL" id="CAEZSF010000324">
    <property type="protein sequence ID" value="CAB4558889.1"/>
    <property type="molecule type" value="Genomic_DNA"/>
</dbReference>
<dbReference type="AlphaFoldDB" id="A0A6J6D7X7"/>